<feature type="transmembrane region" description="Helical" evidence="1">
    <location>
        <begin position="115"/>
        <end position="138"/>
    </location>
</feature>
<proteinExistence type="predicted"/>
<gene>
    <name evidence="2" type="ORF">UF10_08740</name>
</gene>
<feature type="transmembrane region" description="Helical" evidence="1">
    <location>
        <begin position="80"/>
        <end position="103"/>
    </location>
</feature>
<evidence type="ECO:0000313" key="2">
    <source>
        <dbReference type="EMBL" id="PSJ30931.1"/>
    </source>
</evidence>
<dbReference type="Proteomes" id="UP000241434">
    <property type="component" value="Unassembled WGS sequence"/>
</dbReference>
<dbReference type="AlphaFoldDB" id="A0A2P7PYY9"/>
<dbReference type="EMBL" id="JYGE01000007">
    <property type="protein sequence ID" value="PSJ30931.1"/>
    <property type="molecule type" value="Genomic_DNA"/>
</dbReference>
<evidence type="ECO:0000313" key="3">
    <source>
        <dbReference type="Proteomes" id="UP000241434"/>
    </source>
</evidence>
<sequence length="179" mass="20483">MEHNNAFNMGIFLGVLIVTVLGLIYKKKFSKGEVKKYDERQELIRGRAYKHGFKSMVISILLLLFAEFLVGRAFLDKWVYSLIIIIVGSCVFAVYTIVFDAYFYISMNRKKYIRVLVIATVINIICAILMVFSGGLVVNGMLTIKSINIFVVLMLLVVMFAVNFRAKIDDQLSKREDED</sequence>
<comment type="caution">
    <text evidence="2">The sequence shown here is derived from an EMBL/GenBank/DDBJ whole genome shotgun (WGS) entry which is preliminary data.</text>
</comment>
<dbReference type="RefSeq" id="WP_106777426.1">
    <property type="nucleotide sequence ID" value="NZ_JYGE01000007.1"/>
</dbReference>
<organism evidence="2 3">
    <name type="scientific">Peptostreptococcus russellii</name>
    <dbReference type="NCBI Taxonomy" id="215200"/>
    <lineage>
        <taxon>Bacteria</taxon>
        <taxon>Bacillati</taxon>
        <taxon>Bacillota</taxon>
        <taxon>Clostridia</taxon>
        <taxon>Peptostreptococcales</taxon>
        <taxon>Peptostreptococcaceae</taxon>
        <taxon>Peptostreptococcus</taxon>
    </lineage>
</organism>
<feature type="transmembrane region" description="Helical" evidence="1">
    <location>
        <begin position="6"/>
        <end position="25"/>
    </location>
</feature>
<protein>
    <submittedName>
        <fullName evidence="2">Uncharacterized protein</fullName>
    </submittedName>
</protein>
<feature type="transmembrane region" description="Helical" evidence="1">
    <location>
        <begin position="55"/>
        <end position="74"/>
    </location>
</feature>
<keyword evidence="1" id="KW-1133">Transmembrane helix</keyword>
<name>A0A2P7PYY9_9FIRM</name>
<keyword evidence="3" id="KW-1185">Reference proteome</keyword>
<reference evidence="2" key="1">
    <citation type="thesis" date="2015" institute="Rutgers" country="The State University of New Jersey, 14 College Farm Rd., New Brunswick, NJ, USA">
        <title>Ammonia toxicity in bacteria and its implications for treatment of and resource recovery from highly nitrogenous organic wastes.</title>
        <authorList>
            <person name="Luther A.K."/>
        </authorList>
    </citation>
    <scope>NUCLEOTIDE SEQUENCE</scope>
    <source>
        <strain evidence="2">RT-10B</strain>
    </source>
</reference>
<accession>A0A2P7PYY9</accession>
<keyword evidence="1" id="KW-0812">Transmembrane</keyword>
<keyword evidence="1" id="KW-0472">Membrane</keyword>
<feature type="transmembrane region" description="Helical" evidence="1">
    <location>
        <begin position="144"/>
        <end position="164"/>
    </location>
</feature>
<evidence type="ECO:0000256" key="1">
    <source>
        <dbReference type="SAM" id="Phobius"/>
    </source>
</evidence>
<dbReference type="OrthoDB" id="1734391at2"/>